<evidence type="ECO:0000313" key="2">
    <source>
        <dbReference type="EMBL" id="KAG2858684.1"/>
    </source>
</evidence>
<evidence type="ECO:0000313" key="6">
    <source>
        <dbReference type="EMBL" id="KAG3220206.1"/>
    </source>
</evidence>
<dbReference type="EMBL" id="RCML01000286">
    <property type="protein sequence ID" value="KAG2982187.1"/>
    <property type="molecule type" value="Genomic_DNA"/>
</dbReference>
<comment type="caution">
    <text evidence="7">The sequence shown here is derived from an EMBL/GenBank/DDBJ whole genome shotgun (WGS) entry which is preliminary data.</text>
</comment>
<dbReference type="Proteomes" id="UP000735874">
    <property type="component" value="Unassembled WGS sequence"/>
</dbReference>
<dbReference type="InterPro" id="IPR038717">
    <property type="entry name" value="Tc1-like_DDE_dom"/>
</dbReference>
<dbReference type="OrthoDB" id="101976at2759"/>
<feature type="domain" description="Tc1-like transposase DDE" evidence="1">
    <location>
        <begin position="5"/>
        <end position="102"/>
    </location>
</feature>
<reference evidence="7 8" key="1">
    <citation type="submission" date="2018-01" db="EMBL/GenBank/DDBJ databases">
        <title>Draft genome of the strawberry crown rot pathogen Phytophthora cactorum.</title>
        <authorList>
            <person name="Armitage A.D."/>
            <person name="Lysoe E."/>
            <person name="Nellist C.F."/>
            <person name="Harrison R.J."/>
            <person name="Brurberg M.B."/>
        </authorList>
    </citation>
    <scope>NUCLEOTIDE SEQUENCE [LARGE SCALE GENOMIC DNA]</scope>
    <source>
        <strain evidence="7 8">10300</strain>
    </source>
</reference>
<protein>
    <recommendedName>
        <fullName evidence="1">Tc1-like transposase DDE domain-containing protein</fullName>
    </recommendedName>
</protein>
<dbReference type="Proteomes" id="UP000760860">
    <property type="component" value="Unassembled WGS sequence"/>
</dbReference>
<reference evidence="2" key="2">
    <citation type="submission" date="2018-10" db="EMBL/GenBank/DDBJ databases">
        <title>Effector identification in a new, highly contiguous assembly of the strawberry crown rot pathogen Phytophthora cactorum.</title>
        <authorList>
            <person name="Armitage A.D."/>
            <person name="Nellist C.F."/>
            <person name="Bates H."/>
            <person name="Vickerstaff R.J."/>
            <person name="Harrison R.J."/>
        </authorList>
    </citation>
    <scope>NUCLEOTIDE SEQUENCE</scope>
    <source>
        <strain evidence="2">15-7</strain>
        <strain evidence="3">4032</strain>
        <strain evidence="4">4040</strain>
        <strain evidence="5">P415</strain>
        <strain evidence="6">P421</strain>
    </source>
</reference>
<dbReference type="Proteomes" id="UP000774804">
    <property type="component" value="Unassembled WGS sequence"/>
</dbReference>
<evidence type="ECO:0000313" key="3">
    <source>
        <dbReference type="EMBL" id="KAG2919248.1"/>
    </source>
</evidence>
<evidence type="ECO:0000313" key="5">
    <source>
        <dbReference type="EMBL" id="KAG2982187.1"/>
    </source>
</evidence>
<dbReference type="Proteomes" id="UP000251314">
    <property type="component" value="Unassembled WGS sequence"/>
</dbReference>
<dbReference type="GO" id="GO:0003676">
    <property type="term" value="F:nucleic acid binding"/>
    <property type="evidence" value="ECO:0007669"/>
    <property type="project" value="InterPro"/>
</dbReference>
<organism evidence="7 8">
    <name type="scientific">Phytophthora cactorum</name>
    <dbReference type="NCBI Taxonomy" id="29920"/>
    <lineage>
        <taxon>Eukaryota</taxon>
        <taxon>Sar</taxon>
        <taxon>Stramenopiles</taxon>
        <taxon>Oomycota</taxon>
        <taxon>Peronosporomycetes</taxon>
        <taxon>Peronosporales</taxon>
        <taxon>Peronosporaceae</taxon>
        <taxon>Phytophthora</taxon>
    </lineage>
</organism>
<evidence type="ECO:0000313" key="8">
    <source>
        <dbReference type="Proteomes" id="UP000251314"/>
    </source>
</evidence>
<dbReference type="EMBL" id="RCMI01000296">
    <property type="protein sequence ID" value="KAG2919248.1"/>
    <property type="molecule type" value="Genomic_DNA"/>
</dbReference>
<dbReference type="InterPro" id="IPR036397">
    <property type="entry name" value="RNaseH_sf"/>
</dbReference>
<dbReference type="EMBL" id="MJFZ01000126">
    <property type="protein sequence ID" value="RAW36887.1"/>
    <property type="molecule type" value="Genomic_DNA"/>
</dbReference>
<dbReference type="AlphaFoldDB" id="A0A329SJ80"/>
<dbReference type="VEuPathDB" id="FungiDB:PC110_g6818"/>
<proteinExistence type="predicted"/>
<dbReference type="EMBL" id="RCMV01000274">
    <property type="protein sequence ID" value="KAG3220206.1"/>
    <property type="molecule type" value="Genomic_DNA"/>
</dbReference>
<evidence type="ECO:0000259" key="1">
    <source>
        <dbReference type="Pfam" id="PF13358"/>
    </source>
</evidence>
<dbReference type="Pfam" id="PF13358">
    <property type="entry name" value="DDE_3"/>
    <property type="match status" value="1"/>
</dbReference>
<dbReference type="Proteomes" id="UP000697107">
    <property type="component" value="Unassembled WGS sequence"/>
</dbReference>
<dbReference type="STRING" id="29920.A0A329SJ80"/>
<evidence type="ECO:0000313" key="4">
    <source>
        <dbReference type="EMBL" id="KAG2937275.1"/>
    </source>
</evidence>
<dbReference type="EMBL" id="RCMG01000243">
    <property type="protein sequence ID" value="KAG2858684.1"/>
    <property type="molecule type" value="Genomic_DNA"/>
</dbReference>
<accession>A0A329SJ80</accession>
<gene>
    <name evidence="7" type="ORF">PC110_g6818</name>
    <name evidence="2" type="ORF">PC113_g9598</name>
    <name evidence="3" type="ORF">PC115_g10192</name>
    <name evidence="4" type="ORF">PC117_g11764</name>
    <name evidence="5" type="ORF">PC118_g10115</name>
    <name evidence="6" type="ORF">PC129_g9012</name>
</gene>
<name>A0A329SJ80_9STRA</name>
<keyword evidence="8" id="KW-1185">Reference proteome</keyword>
<dbReference type="Gene3D" id="3.30.420.10">
    <property type="entry name" value="Ribonuclease H-like superfamily/Ribonuclease H"/>
    <property type="match status" value="1"/>
</dbReference>
<evidence type="ECO:0000313" key="7">
    <source>
        <dbReference type="EMBL" id="RAW36887.1"/>
    </source>
</evidence>
<sequence>MHVIACISENRLVYYETKFGSNRHANANDFIRSLLRTIRDEPERTLADVVLVLDNAPCHCRAESVFEATEFLDAKMLRLGQYSPMLNPIENVFSSFTASVKAFMRESRRDILTVPEGVTMKDHRQAFLHTAANRYLPEVTTAANCRKHYRHTLRFHAMISDLENMPVGT</sequence>
<dbReference type="EMBL" id="RCMK01000310">
    <property type="protein sequence ID" value="KAG2937275.1"/>
    <property type="molecule type" value="Genomic_DNA"/>
</dbReference>
<dbReference type="Proteomes" id="UP000736787">
    <property type="component" value="Unassembled WGS sequence"/>
</dbReference>